<feature type="chain" id="PRO_5007858178" description="Secreted protein" evidence="1">
    <location>
        <begin position="35"/>
        <end position="117"/>
    </location>
</feature>
<dbReference type="RefSeq" id="XP_018187708.1">
    <property type="nucleotide sequence ID" value="XM_018329243.1"/>
</dbReference>
<dbReference type="InParanoid" id="A0A165GGD9"/>
<evidence type="ECO:0000313" key="2">
    <source>
        <dbReference type="EMBL" id="KZF22153.1"/>
    </source>
</evidence>
<dbReference type="GeneID" id="28894380"/>
<feature type="signal peptide" evidence="1">
    <location>
        <begin position="1"/>
        <end position="34"/>
    </location>
</feature>
<proteinExistence type="predicted"/>
<dbReference type="AlphaFoldDB" id="A0A165GGD9"/>
<keyword evidence="1" id="KW-0732">Signal</keyword>
<protein>
    <recommendedName>
        <fullName evidence="4">Secreted protein</fullName>
    </recommendedName>
</protein>
<name>A0A165GGD9_XYLHT</name>
<dbReference type="Proteomes" id="UP000076632">
    <property type="component" value="Unassembled WGS sequence"/>
</dbReference>
<accession>A0A165GGD9</accession>
<reference evidence="2 3" key="1">
    <citation type="journal article" date="2016" name="Fungal Biol.">
        <title>The genome of Xylona heveae provides a window into fungal endophytism.</title>
        <authorList>
            <person name="Gazis R."/>
            <person name="Kuo A."/>
            <person name="Riley R."/>
            <person name="LaButti K."/>
            <person name="Lipzen A."/>
            <person name="Lin J."/>
            <person name="Amirebrahimi M."/>
            <person name="Hesse C.N."/>
            <person name="Spatafora J.W."/>
            <person name="Henrissat B."/>
            <person name="Hainaut M."/>
            <person name="Grigoriev I.V."/>
            <person name="Hibbett D.S."/>
        </authorList>
    </citation>
    <scope>NUCLEOTIDE SEQUENCE [LARGE SCALE GENOMIC DNA]</scope>
    <source>
        <strain evidence="2 3">TC161</strain>
    </source>
</reference>
<evidence type="ECO:0000256" key="1">
    <source>
        <dbReference type="SAM" id="SignalP"/>
    </source>
</evidence>
<evidence type="ECO:0008006" key="4">
    <source>
        <dbReference type="Google" id="ProtNLM"/>
    </source>
</evidence>
<organism evidence="2 3">
    <name type="scientific">Xylona heveae (strain CBS 132557 / TC161)</name>
    <dbReference type="NCBI Taxonomy" id="1328760"/>
    <lineage>
        <taxon>Eukaryota</taxon>
        <taxon>Fungi</taxon>
        <taxon>Dikarya</taxon>
        <taxon>Ascomycota</taxon>
        <taxon>Pezizomycotina</taxon>
        <taxon>Xylonomycetes</taxon>
        <taxon>Xylonales</taxon>
        <taxon>Xylonaceae</taxon>
        <taxon>Xylona</taxon>
    </lineage>
</organism>
<keyword evidence="3" id="KW-1185">Reference proteome</keyword>
<evidence type="ECO:0000313" key="3">
    <source>
        <dbReference type="Proteomes" id="UP000076632"/>
    </source>
</evidence>
<gene>
    <name evidence="2" type="ORF">L228DRAFT_147336</name>
</gene>
<dbReference type="EMBL" id="KV407459">
    <property type="protein sequence ID" value="KZF22153.1"/>
    <property type="molecule type" value="Genomic_DNA"/>
</dbReference>
<sequence length="117" mass="13632">MMLLWRGAVWWWEEGLLLMSLLLLLLCLHCHCHCRYIPSRPGCQPLSCFGCPVALCTSYSARPTTSMTRDRNHLQQKMARRCDFQTGNLMRWMTGQRGTDIFSRGNSKTSRFPNYVQ</sequence>